<evidence type="ECO:0000259" key="2">
    <source>
        <dbReference type="Pfam" id="PF12697"/>
    </source>
</evidence>
<dbReference type="PANTHER" id="PTHR43798:SF5">
    <property type="entry name" value="MONOACYLGLYCEROL LIPASE ABHD6"/>
    <property type="match status" value="1"/>
</dbReference>
<feature type="domain" description="AB hydrolase-1" evidence="2">
    <location>
        <begin position="29"/>
        <end position="276"/>
    </location>
</feature>
<dbReference type="PANTHER" id="PTHR43798">
    <property type="entry name" value="MONOACYLGLYCEROL LIPASE"/>
    <property type="match status" value="1"/>
</dbReference>
<evidence type="ECO:0000313" key="3">
    <source>
        <dbReference type="EMBL" id="NVD28129.1"/>
    </source>
</evidence>
<accession>A0ABX2N350</accession>
<comment type="caution">
    <text evidence="3">The sequence shown here is derived from an EMBL/GenBank/DDBJ whole genome shotgun (WGS) entry which is preliminary data.</text>
</comment>
<reference evidence="3 4" key="1">
    <citation type="submission" date="2020-06" db="EMBL/GenBank/DDBJ databases">
        <authorList>
            <person name="Kim S.-J."/>
            <person name="Park S.-J."/>
        </authorList>
    </citation>
    <scope>NUCLEOTIDE SEQUENCE [LARGE SCALE GENOMIC DNA]</scope>
    <source>
        <strain evidence="3 4">SW-151</strain>
    </source>
</reference>
<feature type="transmembrane region" description="Helical" evidence="1">
    <location>
        <begin position="93"/>
        <end position="114"/>
    </location>
</feature>
<keyword evidence="1" id="KW-1133">Transmembrane helix</keyword>
<dbReference type="InterPro" id="IPR029058">
    <property type="entry name" value="AB_hydrolase_fold"/>
</dbReference>
<proteinExistence type="predicted"/>
<keyword evidence="4" id="KW-1185">Reference proteome</keyword>
<dbReference type="GO" id="GO:0016787">
    <property type="term" value="F:hydrolase activity"/>
    <property type="evidence" value="ECO:0007669"/>
    <property type="project" value="UniProtKB-KW"/>
</dbReference>
<evidence type="ECO:0000256" key="1">
    <source>
        <dbReference type="SAM" id="Phobius"/>
    </source>
</evidence>
<dbReference type="RefSeq" id="WP_176279664.1">
    <property type="nucleotide sequence ID" value="NZ_JABWMH010000003.1"/>
</dbReference>
<dbReference type="InterPro" id="IPR000073">
    <property type="entry name" value="AB_hydrolase_1"/>
</dbReference>
<dbReference type="SUPFAM" id="SSF53474">
    <property type="entry name" value="alpha/beta-Hydrolases"/>
    <property type="match status" value="1"/>
</dbReference>
<dbReference type="InterPro" id="IPR050266">
    <property type="entry name" value="AB_hydrolase_sf"/>
</dbReference>
<gene>
    <name evidence="3" type="ORF">HUO14_09455</name>
</gene>
<dbReference type="Gene3D" id="3.40.50.1820">
    <property type="entry name" value="alpha/beta hydrolase"/>
    <property type="match status" value="1"/>
</dbReference>
<dbReference type="Proteomes" id="UP000652427">
    <property type="component" value="Unassembled WGS sequence"/>
</dbReference>
<keyword evidence="3" id="KW-0378">Hydrolase</keyword>
<protein>
    <submittedName>
        <fullName evidence="3">Alpha/beta hydrolase</fullName>
    </submittedName>
</protein>
<organism evidence="3 4">
    <name type="scientific">Parasphingorhabdus flavimaris</name>
    <dbReference type="NCBI Taxonomy" id="266812"/>
    <lineage>
        <taxon>Bacteria</taxon>
        <taxon>Pseudomonadati</taxon>
        <taxon>Pseudomonadota</taxon>
        <taxon>Alphaproteobacteria</taxon>
        <taxon>Sphingomonadales</taxon>
        <taxon>Sphingomonadaceae</taxon>
        <taxon>Parasphingorhabdus</taxon>
    </lineage>
</organism>
<keyword evidence="1" id="KW-0472">Membrane</keyword>
<keyword evidence="1" id="KW-0812">Transmembrane</keyword>
<sequence length="286" mass="31036">MKYADHVYRSADNRLDLHARIYGEEGPPLLLMHGLTRNSADFEALAGHLSGQYQLIVPDQRGRGRSEYDPDPENYTPAVYVQDMFALIDGLRLAKLGLIGTSLGGLMAMMMAAISPARFDGLVVNDIGPVVEAEGLDRIQSYVGARAPFDDWQQAADQCQSVHGDALIGYQAQDWLSFARRTCTEMPDGKICFAYDPAISDGLSGDGSSAVPPDLWEIWDRLSALPVLIIRGALSDILSPATVAEMIARHPGPISAVEIPDRGHAPMLDEPEALAAIDEFFANIGK</sequence>
<evidence type="ECO:0000313" key="4">
    <source>
        <dbReference type="Proteomes" id="UP000652427"/>
    </source>
</evidence>
<name>A0ABX2N350_9SPHN</name>
<dbReference type="Pfam" id="PF12697">
    <property type="entry name" value="Abhydrolase_6"/>
    <property type="match status" value="1"/>
</dbReference>
<dbReference type="EMBL" id="JABWMH010000003">
    <property type="protein sequence ID" value="NVD28129.1"/>
    <property type="molecule type" value="Genomic_DNA"/>
</dbReference>